<dbReference type="Gene3D" id="3.30.70.2970">
    <property type="entry name" value="Protein of unknown function (DUF541), domain 2"/>
    <property type="match status" value="1"/>
</dbReference>
<evidence type="ECO:0000313" key="3">
    <source>
        <dbReference type="Proteomes" id="UP000427281"/>
    </source>
</evidence>
<keyword evidence="3" id="KW-1185">Reference proteome</keyword>
<dbReference type="EMBL" id="CP043930">
    <property type="protein sequence ID" value="QGQ21282.1"/>
    <property type="molecule type" value="Genomic_DNA"/>
</dbReference>
<feature type="chain" id="PRO_5026215514" evidence="1">
    <location>
        <begin position="29"/>
        <end position="289"/>
    </location>
</feature>
<accession>A0A6I6A6T0</accession>
<sequence>MECNMCGKLLLSQIRSLFLLTLALPCFAQLSPVAAEGETGITVVGTGIVEQKPTVVEMTGLVIGQGQLAGDAVTKYHGNRRRAEDAFKNLKIPGLVIQGDGMSLYSSLNASQMQAMMRGMAVNNTQSQELSVSETLKLRLTGVDKLSPEELLEIIVRIVDAGKDAGVVIGNDTTPMVPGTYNASKARNTMVAFKIQNVEDLKNKAYAKALEDARSQAEALAKLAGGKLGKVVAINTVDPNQKSSDSSSQMLAQYLAVLGMGGGQSEEQSSALLKAIPVSAVVRVTYALE</sequence>
<proteinExistence type="predicted"/>
<dbReference type="PANTHER" id="PTHR34387:SF2">
    <property type="entry name" value="SLR1258 PROTEIN"/>
    <property type="match status" value="1"/>
</dbReference>
<protein>
    <submittedName>
        <fullName evidence="2">DUF541 domain-containing protein</fullName>
    </submittedName>
</protein>
<dbReference type="InterPro" id="IPR052022">
    <property type="entry name" value="26kDa_periplasmic_antigen"/>
</dbReference>
<dbReference type="Pfam" id="PF04402">
    <property type="entry name" value="SIMPL"/>
    <property type="match status" value="1"/>
</dbReference>
<feature type="signal peptide" evidence="1">
    <location>
        <begin position="1"/>
        <end position="28"/>
    </location>
</feature>
<dbReference type="AlphaFoldDB" id="A0A6I6A6T0"/>
<dbReference type="KEGG" id="gim:F1728_00580"/>
<evidence type="ECO:0000256" key="1">
    <source>
        <dbReference type="SAM" id="SignalP"/>
    </source>
</evidence>
<evidence type="ECO:0000313" key="2">
    <source>
        <dbReference type="EMBL" id="QGQ21282.1"/>
    </source>
</evidence>
<gene>
    <name evidence="2" type="ORF">F1728_00580</name>
</gene>
<dbReference type="Gene3D" id="3.30.110.170">
    <property type="entry name" value="Protein of unknown function (DUF541), domain 1"/>
    <property type="match status" value="1"/>
</dbReference>
<dbReference type="InterPro" id="IPR007497">
    <property type="entry name" value="SIMPL/DUF541"/>
</dbReference>
<dbReference type="Proteomes" id="UP000427281">
    <property type="component" value="Chromosome"/>
</dbReference>
<organism evidence="2 3">
    <name type="scientific">Gimesia benthica</name>
    <dbReference type="NCBI Taxonomy" id="2608982"/>
    <lineage>
        <taxon>Bacteria</taxon>
        <taxon>Pseudomonadati</taxon>
        <taxon>Planctomycetota</taxon>
        <taxon>Planctomycetia</taxon>
        <taxon>Planctomycetales</taxon>
        <taxon>Planctomycetaceae</taxon>
        <taxon>Gimesia</taxon>
    </lineage>
</organism>
<name>A0A6I6A6T0_9PLAN</name>
<keyword evidence="1" id="KW-0732">Signal</keyword>
<dbReference type="GO" id="GO:0006974">
    <property type="term" value="P:DNA damage response"/>
    <property type="evidence" value="ECO:0007669"/>
    <property type="project" value="TreeGrafter"/>
</dbReference>
<reference evidence="2 3" key="1">
    <citation type="submission" date="2019-09" db="EMBL/GenBank/DDBJ databases">
        <title>Gimesia benthica sp. nov., a novel bacterium isolated from deep-sea water of the Northwest Indian Ocean.</title>
        <authorList>
            <person name="Dai X."/>
        </authorList>
    </citation>
    <scope>NUCLEOTIDE SEQUENCE [LARGE SCALE GENOMIC DNA]</scope>
    <source>
        <strain evidence="2 3">E7</strain>
    </source>
</reference>
<dbReference type="PANTHER" id="PTHR34387">
    <property type="entry name" value="SLR1258 PROTEIN"/>
    <property type="match status" value="1"/>
</dbReference>